<sequence>MAKGTTIGFLNFGIDGDNKELMKKLEQAKKEAVSIEQIFKNIKLNVGGSPLSTDIQKAQIAADKLAVSQNKVTQSVHNTVAAENKATEAIEKATNAKKSGLLIDQKRNTELANTAIAVAKSENIKANTLVKQEEARRKAIYDEERLAGLQKRNALIGVQGQKDLAVAYGLTNKTMFSQKNILQQLSSAMGIYFSIYQAGAFVKELAMVSGEFEKQRLSLRAIMQDSASANKIFNQIKDLAVYSPFNFKELTDYAKQLSAFSIPTNEIFDTMTRLADISAGLGVDMNRIILAYGQVRSASVLRGQELRQFTEAGIPLVDELAKKFGELEGRVVSAGDVFDKISNREVPFAMIKDIFTDLTSEGGKFYQMQEIQATSLAGKISNLRDAYDIMLDSIGSANSETLKGAVDALVGIMDNWRDYLNIIKTIVAAYGVYRATLIAVSVIEKTNLAVKREAIILMRSYAAQNISLSKTQAVTAAQTELLTRKLNGLKSALSFNPAALALTGITVAIGLIASYVSHQQELEEQLFKTIHAINEESKSVNTHLDRLKELAKSTDSNSNASKERVKILNKLSEIEPTVAREIKNQADNLDLLTIAQEKYNNSINIRKFATYAANEGSGLFTSNLLETLKELNEAQNKADLYSSKLVLGYSKIEEALSRWNSEGKDVTGTMSDLQSSTLDSLNAIVSSSSNVTDKIIQIRKLAFNSSGNERIALFDLSNMIDEGSFNSWINSYQNLNKATSEADADINTFVQNLKGYLKVNNLDIKENENTIRSIIKSWDDLGLASQKQILLKLGIEWDGKENDESQLSEWQNLLQSKLGNTITIQTDTNINSVTEEMEKKYKELKTRIDKTKPILIKFGFDFDKNAFPSPAEISPVIKQLADSYIADQKDVTNLDAAAKSLGKTLKDLYEPKDKGEKKDKFTEDLKRQVEIVKAAKSEYEKLIKVMSRDEAINKIRGISEYSSIGNIDLSDQGYIDYLSEQLKKVENRNTTAAKNVRVTWNKELGQIQIEQITEKAQYEIDRIEKYLSNYKTDFDFYKRILGITGDKGQAAKLAFGANNPVKEYIDVLKDAFKKSSGVSFSDFIKLDDSNKLKLLVNKQTSSIFNQIEAAEKDEVSRRQGIYAESLKEFASYQDKRLALQYEYDEKIKIAEENGNKGLADRLRSSLSSELLKLTPDYQKFFTSIYSLTQDKAIQIGNLIKTNLKEQLDKGVISTQDYYEGIKKINDELKKSQKGIDYLGKLQSGGIEGLFGAMDEKASSDYQSALIDRKRYQEDYNEALKVGDQRSQALATSNMQGADGVMKSAQNMQNFAGVAQGAIGAVDKIVVAIDQSVRATQQLVDQFAELAESRGIDTDKGTWGDIKGLMSVMSEVNAKAKASWDSAKSGDAAGALSNAVGIVTSGLTALNAWHDKKLNKTIEESIFRVKQLQQAYEDLGRTITRQLGSLTANQAKEQLDNQQKQLSELEKQRQAEIDKKKTDWNVVLDLEGQIKEAQDKIKFFYEDLFEELYDFNLKDVSDQLASALVDAFSAGEDAAKAFDDTVADVMRNVIKEMISMNVLQQSMNSLREYLFGTNGIFTDGEFSTSDAAGLTAQLAALKGSIGDAKNIWDILNQAAKDVGIDLGDVSEKDTLSKGIQSLTEDTGNLVASYLNAIRADVAAQRVFLLQLVQLAQVNSNTFALQLAELIKIQVNTLATANNTREIADTVRETNSILRNATTPGSGTSINT</sequence>
<dbReference type="RefSeq" id="WP_296938362.1">
    <property type="nucleotide sequence ID" value="NZ_LT599032.1"/>
</dbReference>
<feature type="coiled-coil region" evidence="1">
    <location>
        <begin position="18"/>
        <end position="45"/>
    </location>
</feature>
<feature type="domain" description="Tape measure protein N-terminal" evidence="2">
    <location>
        <begin position="206"/>
        <end position="394"/>
    </location>
</feature>
<feature type="coiled-coil region" evidence="1">
    <location>
        <begin position="1447"/>
        <end position="1502"/>
    </location>
</feature>
<dbReference type="EMBL" id="FLUM01000001">
    <property type="protein sequence ID" value="SBV91915.1"/>
    <property type="molecule type" value="Genomic_DNA"/>
</dbReference>
<evidence type="ECO:0000259" key="2">
    <source>
        <dbReference type="Pfam" id="PF20155"/>
    </source>
</evidence>
<dbReference type="NCBIfam" id="TIGR02675">
    <property type="entry name" value="tape_meas_nterm"/>
    <property type="match status" value="1"/>
</dbReference>
<dbReference type="InterPro" id="IPR013491">
    <property type="entry name" value="Tape_meas_N"/>
</dbReference>
<reference evidence="3" key="1">
    <citation type="submission" date="2016-04" db="EMBL/GenBank/DDBJ databases">
        <authorList>
            <person name="Evans L.H."/>
            <person name="Alamgir A."/>
            <person name="Owens N."/>
            <person name="Weber N.D."/>
            <person name="Virtaneva K."/>
            <person name="Barbian K."/>
            <person name="Babar A."/>
            <person name="Rosenke K."/>
        </authorList>
    </citation>
    <scope>NUCLEOTIDE SEQUENCE</scope>
    <source>
        <strain evidence="3">86-1</strain>
    </source>
</reference>
<accession>A0A212IY98</accession>
<dbReference type="Pfam" id="PF20155">
    <property type="entry name" value="TMP_3"/>
    <property type="match status" value="1"/>
</dbReference>
<gene>
    <name evidence="3" type="ORF">KL86DYS1_10466</name>
</gene>
<organism evidence="3">
    <name type="scientific">uncultured Dysgonomonas sp</name>
    <dbReference type="NCBI Taxonomy" id="206096"/>
    <lineage>
        <taxon>Bacteria</taxon>
        <taxon>Pseudomonadati</taxon>
        <taxon>Bacteroidota</taxon>
        <taxon>Bacteroidia</taxon>
        <taxon>Bacteroidales</taxon>
        <taxon>Dysgonomonadaceae</taxon>
        <taxon>Dysgonomonas</taxon>
        <taxon>environmental samples</taxon>
    </lineage>
</organism>
<name>A0A212IY98_9BACT</name>
<evidence type="ECO:0000256" key="1">
    <source>
        <dbReference type="SAM" id="Coils"/>
    </source>
</evidence>
<evidence type="ECO:0000313" key="3">
    <source>
        <dbReference type="EMBL" id="SBV91915.1"/>
    </source>
</evidence>
<proteinExistence type="predicted"/>
<protein>
    <recommendedName>
        <fullName evidence="2">Tape measure protein N-terminal domain-containing protein</fullName>
    </recommendedName>
</protein>
<keyword evidence="1" id="KW-0175">Coiled coil</keyword>